<keyword evidence="12 13" id="KW-0472">Membrane</keyword>
<feature type="domain" description="Peptidase M50" evidence="14">
    <location>
        <begin position="131"/>
        <end position="163"/>
    </location>
</feature>
<organism evidence="15 16">
    <name type="scientific">Candidatus Vogelbacteria bacterium RIFOXYD2_FULL_44_9</name>
    <dbReference type="NCBI Taxonomy" id="1802441"/>
    <lineage>
        <taxon>Bacteria</taxon>
        <taxon>Candidatus Vogeliibacteriota</taxon>
    </lineage>
</organism>
<evidence type="ECO:0000313" key="16">
    <source>
        <dbReference type="Proteomes" id="UP000177140"/>
    </source>
</evidence>
<evidence type="ECO:0000256" key="3">
    <source>
        <dbReference type="ARBA" id="ARBA00007931"/>
    </source>
</evidence>
<evidence type="ECO:0000256" key="8">
    <source>
        <dbReference type="ARBA" id="ARBA00022801"/>
    </source>
</evidence>
<keyword evidence="10 13" id="KW-1133">Transmembrane helix</keyword>
<dbReference type="PANTHER" id="PTHR35864:SF1">
    <property type="entry name" value="ZINC METALLOPROTEASE YWHC-RELATED"/>
    <property type="match status" value="1"/>
</dbReference>
<comment type="similarity">
    <text evidence="3">Belongs to the peptidase M50B family.</text>
</comment>
<comment type="cofactor">
    <cofactor evidence="1">
        <name>Zn(2+)</name>
        <dbReference type="ChEBI" id="CHEBI:29105"/>
    </cofactor>
</comment>
<dbReference type="CDD" id="cd06158">
    <property type="entry name" value="S2P-M50_like_1"/>
    <property type="match status" value="1"/>
</dbReference>
<evidence type="ECO:0000313" key="15">
    <source>
        <dbReference type="EMBL" id="OHA62044.1"/>
    </source>
</evidence>
<evidence type="ECO:0000256" key="1">
    <source>
        <dbReference type="ARBA" id="ARBA00001947"/>
    </source>
</evidence>
<gene>
    <name evidence="15" type="ORF">A2556_01245</name>
</gene>
<dbReference type="EMBL" id="MHTM01000022">
    <property type="protein sequence ID" value="OHA62044.1"/>
    <property type="molecule type" value="Genomic_DNA"/>
</dbReference>
<keyword evidence="4" id="KW-1003">Cell membrane</keyword>
<evidence type="ECO:0000256" key="12">
    <source>
        <dbReference type="ARBA" id="ARBA00023136"/>
    </source>
</evidence>
<dbReference type="Pfam" id="PF02163">
    <property type="entry name" value="Peptidase_M50"/>
    <property type="match status" value="1"/>
</dbReference>
<dbReference type="InterPro" id="IPR008915">
    <property type="entry name" value="Peptidase_M50"/>
</dbReference>
<dbReference type="PANTHER" id="PTHR35864">
    <property type="entry name" value="ZINC METALLOPROTEASE MJ0611-RELATED"/>
    <property type="match status" value="1"/>
</dbReference>
<dbReference type="GO" id="GO:0046872">
    <property type="term" value="F:metal ion binding"/>
    <property type="evidence" value="ECO:0007669"/>
    <property type="project" value="UniProtKB-KW"/>
</dbReference>
<dbReference type="GO" id="GO:0005886">
    <property type="term" value="C:plasma membrane"/>
    <property type="evidence" value="ECO:0007669"/>
    <property type="project" value="UniProtKB-SubCell"/>
</dbReference>
<accession>A0A1G2QN33</accession>
<evidence type="ECO:0000256" key="10">
    <source>
        <dbReference type="ARBA" id="ARBA00022989"/>
    </source>
</evidence>
<keyword evidence="7" id="KW-0479">Metal-binding</keyword>
<proteinExistence type="inferred from homology"/>
<evidence type="ECO:0000256" key="4">
    <source>
        <dbReference type="ARBA" id="ARBA00022475"/>
    </source>
</evidence>
<dbReference type="GO" id="GO:0008237">
    <property type="term" value="F:metallopeptidase activity"/>
    <property type="evidence" value="ECO:0007669"/>
    <property type="project" value="UniProtKB-KW"/>
</dbReference>
<keyword evidence="6 13" id="KW-0812">Transmembrane</keyword>
<feature type="transmembrane region" description="Helical" evidence="13">
    <location>
        <begin position="6"/>
        <end position="30"/>
    </location>
</feature>
<feature type="transmembrane region" description="Helical" evidence="13">
    <location>
        <begin position="92"/>
        <end position="112"/>
    </location>
</feature>
<name>A0A1G2QN33_9BACT</name>
<dbReference type="Proteomes" id="UP000177140">
    <property type="component" value="Unassembled WGS sequence"/>
</dbReference>
<evidence type="ECO:0000256" key="6">
    <source>
        <dbReference type="ARBA" id="ARBA00022692"/>
    </source>
</evidence>
<keyword evidence="8" id="KW-0378">Hydrolase</keyword>
<reference evidence="15 16" key="1">
    <citation type="journal article" date="2016" name="Nat. Commun.">
        <title>Thousands of microbial genomes shed light on interconnected biogeochemical processes in an aquifer system.</title>
        <authorList>
            <person name="Anantharaman K."/>
            <person name="Brown C.T."/>
            <person name="Hug L.A."/>
            <person name="Sharon I."/>
            <person name="Castelle C.J."/>
            <person name="Probst A.J."/>
            <person name="Thomas B.C."/>
            <person name="Singh A."/>
            <person name="Wilkins M.J."/>
            <person name="Karaoz U."/>
            <person name="Brodie E.L."/>
            <person name="Williams K.H."/>
            <person name="Hubbard S.S."/>
            <person name="Banfield J.F."/>
        </authorList>
    </citation>
    <scope>NUCLEOTIDE SEQUENCE [LARGE SCALE GENOMIC DNA]</scope>
</reference>
<dbReference type="GO" id="GO:0006508">
    <property type="term" value="P:proteolysis"/>
    <property type="evidence" value="ECO:0007669"/>
    <property type="project" value="UniProtKB-KW"/>
</dbReference>
<evidence type="ECO:0000256" key="11">
    <source>
        <dbReference type="ARBA" id="ARBA00023049"/>
    </source>
</evidence>
<sequence length="203" mass="21970">METTVIFSIIILVMSVVLHEVSHGFVAYMLGDPTAKIAGRLTLNPLKHLDWMGSVIVPLILSLLPGNFIVGWAKPVPYNPHMLRGGKYGPALVAGAGPVMNLAIAIFFAFLIRSSLAMSIGGSTMVILSGSIVLINVALAIFNLIPIAPFDGSKILFAFLPHRWHGVETWLERNQMIIILVVILGVGSILSPLTSLIVRLLLW</sequence>
<keyword evidence="9" id="KW-0862">Zinc</keyword>
<evidence type="ECO:0000256" key="7">
    <source>
        <dbReference type="ARBA" id="ARBA00022723"/>
    </source>
</evidence>
<evidence type="ECO:0000256" key="2">
    <source>
        <dbReference type="ARBA" id="ARBA00004651"/>
    </source>
</evidence>
<dbReference type="InterPro" id="IPR044537">
    <property type="entry name" value="Rip2-like"/>
</dbReference>
<keyword evidence="5" id="KW-0645">Protease</keyword>
<keyword evidence="11" id="KW-0482">Metalloprotease</keyword>
<dbReference type="AlphaFoldDB" id="A0A1G2QN33"/>
<comment type="subcellular location">
    <subcellularLocation>
        <location evidence="2">Cell membrane</location>
        <topology evidence="2">Multi-pass membrane protein</topology>
    </subcellularLocation>
</comment>
<evidence type="ECO:0000256" key="13">
    <source>
        <dbReference type="SAM" id="Phobius"/>
    </source>
</evidence>
<evidence type="ECO:0000256" key="5">
    <source>
        <dbReference type="ARBA" id="ARBA00022670"/>
    </source>
</evidence>
<evidence type="ECO:0000256" key="9">
    <source>
        <dbReference type="ARBA" id="ARBA00022833"/>
    </source>
</evidence>
<evidence type="ECO:0000259" key="14">
    <source>
        <dbReference type="Pfam" id="PF02163"/>
    </source>
</evidence>
<dbReference type="InterPro" id="IPR052348">
    <property type="entry name" value="Metallopeptidase_M50B"/>
</dbReference>
<comment type="caution">
    <text evidence="15">The sequence shown here is derived from an EMBL/GenBank/DDBJ whole genome shotgun (WGS) entry which is preliminary data.</text>
</comment>
<protein>
    <recommendedName>
        <fullName evidence="14">Peptidase M50 domain-containing protein</fullName>
    </recommendedName>
</protein>
<feature type="transmembrane region" description="Helical" evidence="13">
    <location>
        <begin position="124"/>
        <end position="145"/>
    </location>
</feature>
<feature type="transmembrane region" description="Helical" evidence="13">
    <location>
        <begin position="177"/>
        <end position="202"/>
    </location>
</feature>
<feature type="transmembrane region" description="Helical" evidence="13">
    <location>
        <begin position="51"/>
        <end position="72"/>
    </location>
</feature>